<organism evidence="2 3">
    <name type="scientific">Dreissena polymorpha</name>
    <name type="common">Zebra mussel</name>
    <name type="synonym">Mytilus polymorpha</name>
    <dbReference type="NCBI Taxonomy" id="45954"/>
    <lineage>
        <taxon>Eukaryota</taxon>
        <taxon>Metazoa</taxon>
        <taxon>Spiralia</taxon>
        <taxon>Lophotrochozoa</taxon>
        <taxon>Mollusca</taxon>
        <taxon>Bivalvia</taxon>
        <taxon>Autobranchia</taxon>
        <taxon>Heteroconchia</taxon>
        <taxon>Euheterodonta</taxon>
        <taxon>Imparidentia</taxon>
        <taxon>Neoheterodontei</taxon>
        <taxon>Myida</taxon>
        <taxon>Dreissenoidea</taxon>
        <taxon>Dreissenidae</taxon>
        <taxon>Dreissena</taxon>
    </lineage>
</organism>
<proteinExistence type="predicted"/>
<evidence type="ECO:0000256" key="1">
    <source>
        <dbReference type="SAM" id="MobiDB-lite"/>
    </source>
</evidence>
<evidence type="ECO:0000313" key="3">
    <source>
        <dbReference type="Proteomes" id="UP000828390"/>
    </source>
</evidence>
<dbReference type="Proteomes" id="UP000828390">
    <property type="component" value="Unassembled WGS sequence"/>
</dbReference>
<evidence type="ECO:0000313" key="2">
    <source>
        <dbReference type="EMBL" id="KAH3737293.1"/>
    </source>
</evidence>
<dbReference type="AlphaFoldDB" id="A0A9D4D1E1"/>
<comment type="caution">
    <text evidence="2">The sequence shown here is derived from an EMBL/GenBank/DDBJ whole genome shotgun (WGS) entry which is preliminary data.</text>
</comment>
<sequence length="52" mass="6098">MVKVFKLSSLVLGLIYRQKNLWCGHLVCAKSEHEEEKPLIRQTDRQTDRQTA</sequence>
<protein>
    <submittedName>
        <fullName evidence="2">Uncharacterized protein</fullName>
    </submittedName>
</protein>
<gene>
    <name evidence="2" type="ORF">DPMN_043876</name>
</gene>
<dbReference type="EMBL" id="JAIWYP010000011">
    <property type="protein sequence ID" value="KAH3737293.1"/>
    <property type="molecule type" value="Genomic_DNA"/>
</dbReference>
<keyword evidence="3" id="KW-1185">Reference proteome</keyword>
<reference evidence="2" key="1">
    <citation type="journal article" date="2019" name="bioRxiv">
        <title>The Genome of the Zebra Mussel, Dreissena polymorpha: A Resource for Invasive Species Research.</title>
        <authorList>
            <person name="McCartney M.A."/>
            <person name="Auch B."/>
            <person name="Kono T."/>
            <person name="Mallez S."/>
            <person name="Zhang Y."/>
            <person name="Obille A."/>
            <person name="Becker A."/>
            <person name="Abrahante J.E."/>
            <person name="Garbe J."/>
            <person name="Badalamenti J.P."/>
            <person name="Herman A."/>
            <person name="Mangelson H."/>
            <person name="Liachko I."/>
            <person name="Sullivan S."/>
            <person name="Sone E.D."/>
            <person name="Koren S."/>
            <person name="Silverstein K.A.T."/>
            <person name="Beckman K.B."/>
            <person name="Gohl D.M."/>
        </authorList>
    </citation>
    <scope>NUCLEOTIDE SEQUENCE</scope>
    <source>
        <strain evidence="2">Duluth1</strain>
        <tissue evidence="2">Whole animal</tissue>
    </source>
</reference>
<reference evidence="2" key="2">
    <citation type="submission" date="2020-11" db="EMBL/GenBank/DDBJ databases">
        <authorList>
            <person name="McCartney M.A."/>
            <person name="Auch B."/>
            <person name="Kono T."/>
            <person name="Mallez S."/>
            <person name="Becker A."/>
            <person name="Gohl D.M."/>
            <person name="Silverstein K.A.T."/>
            <person name="Koren S."/>
            <person name="Bechman K.B."/>
            <person name="Herman A."/>
            <person name="Abrahante J.E."/>
            <person name="Garbe J."/>
        </authorList>
    </citation>
    <scope>NUCLEOTIDE SEQUENCE</scope>
    <source>
        <strain evidence="2">Duluth1</strain>
        <tissue evidence="2">Whole animal</tissue>
    </source>
</reference>
<feature type="region of interest" description="Disordered" evidence="1">
    <location>
        <begin position="32"/>
        <end position="52"/>
    </location>
</feature>
<accession>A0A9D4D1E1</accession>
<name>A0A9D4D1E1_DREPO</name>